<dbReference type="GO" id="GO:0008965">
    <property type="term" value="F:phosphoenolpyruvate-protein phosphotransferase activity"/>
    <property type="evidence" value="ECO:0007669"/>
    <property type="project" value="UniProtKB-EC"/>
</dbReference>
<feature type="domain" description="PEP-utilising enzyme mobile" evidence="17">
    <location>
        <begin position="162"/>
        <end position="235"/>
    </location>
</feature>
<dbReference type="Gene3D" id="3.50.30.10">
    <property type="entry name" value="Phosphohistidine domain"/>
    <property type="match status" value="1"/>
</dbReference>
<dbReference type="SUPFAM" id="SSF51621">
    <property type="entry name" value="Phosphoenolpyruvate/pyruvate domain"/>
    <property type="match status" value="1"/>
</dbReference>
<evidence type="ECO:0000259" key="17">
    <source>
        <dbReference type="Pfam" id="PF00391"/>
    </source>
</evidence>
<keyword evidence="8" id="KW-0963">Cytoplasm</keyword>
<keyword evidence="7" id="KW-0813">Transport</keyword>
<dbReference type="GO" id="GO:0009401">
    <property type="term" value="P:phosphoenolpyruvate-dependent sugar phosphotransferase system"/>
    <property type="evidence" value="ECO:0007669"/>
    <property type="project" value="UniProtKB-KW"/>
</dbReference>
<evidence type="ECO:0000256" key="2">
    <source>
        <dbReference type="ARBA" id="ARBA00001946"/>
    </source>
</evidence>
<dbReference type="SUPFAM" id="SSF52009">
    <property type="entry name" value="Phosphohistidine domain"/>
    <property type="match status" value="1"/>
</dbReference>
<keyword evidence="13" id="KW-0418">Kinase</keyword>
<reference evidence="20" key="1">
    <citation type="submission" date="2018-05" db="EMBL/GenBank/DDBJ databases">
        <authorList>
            <person name="Lanie J.A."/>
            <person name="Ng W.-L."/>
            <person name="Kazmierczak K.M."/>
            <person name="Andrzejewski T.M."/>
            <person name="Davidsen T.M."/>
            <person name="Wayne K.J."/>
            <person name="Tettelin H."/>
            <person name="Glass J.I."/>
            <person name="Rusch D."/>
            <person name="Podicherti R."/>
            <person name="Tsui H.-C.T."/>
            <person name="Winkler M.E."/>
        </authorList>
    </citation>
    <scope>NUCLEOTIDE SEQUENCE</scope>
</reference>
<dbReference type="NCBIfam" id="TIGR01417">
    <property type="entry name" value="PTS_I_fam"/>
    <property type="match status" value="1"/>
</dbReference>
<keyword evidence="16" id="KW-0175">Coiled coil</keyword>
<evidence type="ECO:0000256" key="4">
    <source>
        <dbReference type="ARBA" id="ARBA00007837"/>
    </source>
</evidence>
<feature type="domain" description="PEP-utilising enzyme C-terminal" evidence="18">
    <location>
        <begin position="262"/>
        <end position="551"/>
    </location>
</feature>
<evidence type="ECO:0000256" key="11">
    <source>
        <dbReference type="ARBA" id="ARBA00022683"/>
    </source>
</evidence>
<keyword evidence="9" id="KW-0762">Sugar transport</keyword>
<dbReference type="InterPro" id="IPR006318">
    <property type="entry name" value="PTS_EI-like"/>
</dbReference>
<gene>
    <name evidence="20" type="ORF">METZ01_LOCUS57751</name>
</gene>
<dbReference type="GO" id="GO:0005737">
    <property type="term" value="C:cytoplasm"/>
    <property type="evidence" value="ECO:0007669"/>
    <property type="project" value="UniProtKB-SubCell"/>
</dbReference>
<sequence length="591" mass="66698">MQKIIDETLMPVNLKGVVFAPGLAIGHIIFHEPRVEILKFKSKNSSKELQRLEKALTDLRKDIDKMLRSSDFSGASDYKDVLEAYKMLSLDEGWVRKLNKAVLQGLTAEAAVESVQASMNEKFNKFDDIYLSERLYDLKDLSNRLERHLTGTALSSSLTELPKDTILLARNLGPTELLNYPKSKLKGLILEEGSRSSHTTIVARALNIPLMGRTKSLNEMSVKQNETAIIDGEKGEIFIRPTEDIQNIYSIRMKMSQTLKTEYKSIKDKKGITLDGKRIELNMNAGLVMELNQLEESGADGIGLFRTELQFLISETLPRMEEQKNFYRSVLDAAKGKKVIFRTLDIGGDKILPYMTAPKEENPALGWRAIRVALDRPGLLRLQLRALIHASENNELSVMFPMIAEFDELMQAKELLSKEISRMKKFNKLLPKKISIGSMLEIPSLIWQFDILLPEVDFISVGSNDLMQFLFAADRGNSAIVDRYSILKPSALRFLKQAVDKCNEFRVPIHICGDISGKFSYVLALLGLGFRSFSLTPADIGPIKKIVRSLHLGDLEKFMNSQLKTDLLAIENNLLLYAEQNNIILENILDA</sequence>
<dbReference type="Pfam" id="PF02896">
    <property type="entry name" value="PEP-utilizers_C"/>
    <property type="match status" value="1"/>
</dbReference>
<dbReference type="InterPro" id="IPR000121">
    <property type="entry name" value="PEP_util_C"/>
</dbReference>
<evidence type="ECO:0000256" key="6">
    <source>
        <dbReference type="ARBA" id="ARBA00016544"/>
    </source>
</evidence>
<evidence type="ECO:0000259" key="19">
    <source>
        <dbReference type="Pfam" id="PF05524"/>
    </source>
</evidence>
<dbReference type="Gene3D" id="3.20.20.60">
    <property type="entry name" value="Phosphoenolpyruvate-binding domains"/>
    <property type="match status" value="1"/>
</dbReference>
<evidence type="ECO:0000256" key="3">
    <source>
        <dbReference type="ARBA" id="ARBA00004496"/>
    </source>
</evidence>
<evidence type="ECO:0000256" key="7">
    <source>
        <dbReference type="ARBA" id="ARBA00022448"/>
    </source>
</evidence>
<dbReference type="InterPro" id="IPR015813">
    <property type="entry name" value="Pyrv/PenolPyrv_kinase-like_dom"/>
</dbReference>
<dbReference type="PRINTS" id="PR01736">
    <property type="entry name" value="PHPHTRNFRASE"/>
</dbReference>
<dbReference type="GO" id="GO:0016301">
    <property type="term" value="F:kinase activity"/>
    <property type="evidence" value="ECO:0007669"/>
    <property type="project" value="UniProtKB-KW"/>
</dbReference>
<dbReference type="InterPro" id="IPR008279">
    <property type="entry name" value="PEP-util_enz_mobile_dom"/>
</dbReference>
<dbReference type="EC" id="2.7.3.9" evidence="5"/>
<comment type="cofactor">
    <cofactor evidence="2">
        <name>Mg(2+)</name>
        <dbReference type="ChEBI" id="CHEBI:18420"/>
    </cofactor>
</comment>
<dbReference type="PROSITE" id="PS00742">
    <property type="entry name" value="PEP_ENZYMES_2"/>
    <property type="match status" value="1"/>
</dbReference>
<dbReference type="InterPro" id="IPR008731">
    <property type="entry name" value="PTS_EIN"/>
</dbReference>
<evidence type="ECO:0000256" key="15">
    <source>
        <dbReference type="ARBA" id="ARBA00033235"/>
    </source>
</evidence>
<comment type="catalytic activity">
    <reaction evidence="1">
        <text>L-histidyl-[protein] + phosphoenolpyruvate = N(pros)-phospho-L-histidyl-[protein] + pyruvate</text>
        <dbReference type="Rhea" id="RHEA:23880"/>
        <dbReference type="Rhea" id="RHEA-COMP:9745"/>
        <dbReference type="Rhea" id="RHEA-COMP:9746"/>
        <dbReference type="ChEBI" id="CHEBI:15361"/>
        <dbReference type="ChEBI" id="CHEBI:29979"/>
        <dbReference type="ChEBI" id="CHEBI:58702"/>
        <dbReference type="ChEBI" id="CHEBI:64837"/>
        <dbReference type="EC" id="2.7.3.9"/>
    </reaction>
</comment>
<dbReference type="InterPro" id="IPR036618">
    <property type="entry name" value="PtsI_HPr-bd_sf"/>
</dbReference>
<dbReference type="AlphaFoldDB" id="A0A381SR81"/>
<keyword evidence="10" id="KW-0808">Transferase</keyword>
<dbReference type="InterPro" id="IPR050499">
    <property type="entry name" value="PEP-utilizing_PTS_enzyme"/>
</dbReference>
<evidence type="ECO:0000313" key="20">
    <source>
        <dbReference type="EMBL" id="SVA04897.1"/>
    </source>
</evidence>
<protein>
    <recommendedName>
        <fullName evidence="6">Phosphoenolpyruvate-protein phosphotransferase</fullName>
        <ecNumber evidence="5">2.7.3.9</ecNumber>
    </recommendedName>
    <alternativeName>
        <fullName evidence="15">Phosphotransferase system, enzyme I</fullName>
    </alternativeName>
</protein>
<dbReference type="InterPro" id="IPR036637">
    <property type="entry name" value="Phosphohistidine_dom_sf"/>
</dbReference>
<dbReference type="EMBL" id="UINC01003276">
    <property type="protein sequence ID" value="SVA04897.1"/>
    <property type="molecule type" value="Genomic_DNA"/>
</dbReference>
<dbReference type="PIRSF" id="PIRSF000732">
    <property type="entry name" value="PTS_enzyme_I"/>
    <property type="match status" value="1"/>
</dbReference>
<name>A0A381SR81_9ZZZZ</name>
<accession>A0A381SR81</accession>
<dbReference type="GO" id="GO:0046872">
    <property type="term" value="F:metal ion binding"/>
    <property type="evidence" value="ECO:0007669"/>
    <property type="project" value="UniProtKB-KW"/>
</dbReference>
<dbReference type="PANTHER" id="PTHR46244">
    <property type="entry name" value="PHOSPHOENOLPYRUVATE-PROTEIN PHOSPHOTRANSFERASE"/>
    <property type="match status" value="1"/>
</dbReference>
<dbReference type="InterPro" id="IPR040442">
    <property type="entry name" value="Pyrv_kinase-like_dom_sf"/>
</dbReference>
<evidence type="ECO:0000256" key="12">
    <source>
        <dbReference type="ARBA" id="ARBA00022723"/>
    </source>
</evidence>
<evidence type="ECO:0000256" key="10">
    <source>
        <dbReference type="ARBA" id="ARBA00022679"/>
    </source>
</evidence>
<dbReference type="Pfam" id="PF00391">
    <property type="entry name" value="PEP-utilizers"/>
    <property type="match status" value="1"/>
</dbReference>
<keyword evidence="11" id="KW-0598">Phosphotransferase system</keyword>
<dbReference type="PANTHER" id="PTHR46244:SF6">
    <property type="entry name" value="PHOSPHOENOLPYRUVATE-PROTEIN PHOSPHOTRANSFERASE"/>
    <property type="match status" value="1"/>
</dbReference>
<evidence type="ECO:0000256" key="13">
    <source>
        <dbReference type="ARBA" id="ARBA00022777"/>
    </source>
</evidence>
<evidence type="ECO:0000256" key="5">
    <source>
        <dbReference type="ARBA" id="ARBA00012232"/>
    </source>
</evidence>
<dbReference type="Gene3D" id="1.10.274.10">
    <property type="entry name" value="PtsI, HPr-binding domain"/>
    <property type="match status" value="1"/>
</dbReference>
<evidence type="ECO:0000256" key="9">
    <source>
        <dbReference type="ARBA" id="ARBA00022597"/>
    </source>
</evidence>
<evidence type="ECO:0000256" key="8">
    <source>
        <dbReference type="ARBA" id="ARBA00022490"/>
    </source>
</evidence>
<comment type="similarity">
    <text evidence="4">Belongs to the PEP-utilizing enzyme family.</text>
</comment>
<organism evidence="20">
    <name type="scientific">marine metagenome</name>
    <dbReference type="NCBI Taxonomy" id="408172"/>
    <lineage>
        <taxon>unclassified sequences</taxon>
        <taxon>metagenomes</taxon>
        <taxon>ecological metagenomes</taxon>
    </lineage>
</organism>
<keyword evidence="12" id="KW-0479">Metal-binding</keyword>
<comment type="subcellular location">
    <subcellularLocation>
        <location evidence="3">Cytoplasm</location>
    </subcellularLocation>
</comment>
<evidence type="ECO:0000256" key="14">
    <source>
        <dbReference type="ARBA" id="ARBA00022842"/>
    </source>
</evidence>
<dbReference type="SUPFAM" id="SSF47831">
    <property type="entry name" value="Enzyme I of the PEP:sugar phosphotransferase system HPr-binding (sub)domain"/>
    <property type="match status" value="1"/>
</dbReference>
<evidence type="ECO:0000256" key="16">
    <source>
        <dbReference type="SAM" id="Coils"/>
    </source>
</evidence>
<dbReference type="Pfam" id="PF05524">
    <property type="entry name" value="PEP-utilisers_N"/>
    <property type="match status" value="1"/>
</dbReference>
<feature type="domain" description="Phosphotransferase system enzyme I N-terminal" evidence="19">
    <location>
        <begin position="15"/>
        <end position="134"/>
    </location>
</feature>
<dbReference type="InterPro" id="IPR023151">
    <property type="entry name" value="PEP_util_CS"/>
</dbReference>
<dbReference type="InterPro" id="IPR024692">
    <property type="entry name" value="PTS_EI"/>
</dbReference>
<keyword evidence="14" id="KW-0460">Magnesium</keyword>
<feature type="coiled-coil region" evidence="16">
    <location>
        <begin position="42"/>
        <end position="69"/>
    </location>
</feature>
<evidence type="ECO:0000259" key="18">
    <source>
        <dbReference type="Pfam" id="PF02896"/>
    </source>
</evidence>
<evidence type="ECO:0000256" key="1">
    <source>
        <dbReference type="ARBA" id="ARBA00000683"/>
    </source>
</evidence>
<proteinExistence type="inferred from homology"/>